<accession>E9I0L5</accession>
<keyword evidence="2" id="KW-1185">Reference proteome</keyword>
<dbReference type="InParanoid" id="E9I0L5"/>
<sequence>MIPETFHRRQTHALDTTTVERHYEPTQAAHYLVWSRLGWDSQMICFLNFMNLAIGPYEWFLDGDYCYGVRHYPRVPSKIMSPRPDSNIDPEESA</sequence>
<protein>
    <submittedName>
        <fullName evidence="1">Uncharacterized protein</fullName>
    </submittedName>
</protein>
<reference evidence="1 2" key="1">
    <citation type="journal article" date="2011" name="Science">
        <title>The ecoresponsive genome of Daphnia pulex.</title>
        <authorList>
            <person name="Colbourne J.K."/>
            <person name="Pfrender M.E."/>
            <person name="Gilbert D."/>
            <person name="Thomas W.K."/>
            <person name="Tucker A."/>
            <person name="Oakley T.H."/>
            <person name="Tokishita S."/>
            <person name="Aerts A."/>
            <person name="Arnold G.J."/>
            <person name="Basu M.K."/>
            <person name="Bauer D.J."/>
            <person name="Caceres C.E."/>
            <person name="Carmel L."/>
            <person name="Casola C."/>
            <person name="Choi J.H."/>
            <person name="Detter J.C."/>
            <person name="Dong Q."/>
            <person name="Dusheyko S."/>
            <person name="Eads B.D."/>
            <person name="Frohlich T."/>
            <person name="Geiler-Samerotte K.A."/>
            <person name="Gerlach D."/>
            <person name="Hatcher P."/>
            <person name="Jogdeo S."/>
            <person name="Krijgsveld J."/>
            <person name="Kriventseva E.V."/>
            <person name="Kultz D."/>
            <person name="Laforsch C."/>
            <person name="Lindquist E."/>
            <person name="Lopez J."/>
            <person name="Manak J.R."/>
            <person name="Muller J."/>
            <person name="Pangilinan J."/>
            <person name="Patwardhan R.P."/>
            <person name="Pitluck S."/>
            <person name="Pritham E.J."/>
            <person name="Rechtsteiner A."/>
            <person name="Rho M."/>
            <person name="Rogozin I.B."/>
            <person name="Sakarya O."/>
            <person name="Salamov A."/>
            <person name="Schaack S."/>
            <person name="Shapiro H."/>
            <person name="Shiga Y."/>
            <person name="Skalitzky C."/>
            <person name="Smith Z."/>
            <person name="Souvorov A."/>
            <person name="Sung W."/>
            <person name="Tang Z."/>
            <person name="Tsuchiya D."/>
            <person name="Tu H."/>
            <person name="Vos H."/>
            <person name="Wang M."/>
            <person name="Wolf Y.I."/>
            <person name="Yamagata H."/>
            <person name="Yamada T."/>
            <person name="Ye Y."/>
            <person name="Shaw J.R."/>
            <person name="Andrews J."/>
            <person name="Crease T.J."/>
            <person name="Tang H."/>
            <person name="Lucas S.M."/>
            <person name="Robertson H.M."/>
            <person name="Bork P."/>
            <person name="Koonin E.V."/>
            <person name="Zdobnov E.M."/>
            <person name="Grigoriev I.V."/>
            <person name="Lynch M."/>
            <person name="Boore J.L."/>
        </authorList>
    </citation>
    <scope>NUCLEOTIDE SEQUENCE [LARGE SCALE GENOMIC DNA]</scope>
</reference>
<dbReference type="HOGENOM" id="CLU_2388434_0_0_1"/>
<dbReference type="EMBL" id="GL733572">
    <property type="protein sequence ID" value="EFX62465.1"/>
    <property type="molecule type" value="Genomic_DNA"/>
</dbReference>
<dbReference type="Proteomes" id="UP000000305">
    <property type="component" value="Unassembled WGS sequence"/>
</dbReference>
<organism evidence="1 2">
    <name type="scientific">Daphnia pulex</name>
    <name type="common">Water flea</name>
    <dbReference type="NCBI Taxonomy" id="6669"/>
    <lineage>
        <taxon>Eukaryota</taxon>
        <taxon>Metazoa</taxon>
        <taxon>Ecdysozoa</taxon>
        <taxon>Arthropoda</taxon>
        <taxon>Crustacea</taxon>
        <taxon>Branchiopoda</taxon>
        <taxon>Diplostraca</taxon>
        <taxon>Cladocera</taxon>
        <taxon>Anomopoda</taxon>
        <taxon>Daphniidae</taxon>
        <taxon>Daphnia</taxon>
    </lineage>
</organism>
<dbReference type="KEGG" id="dpx:DAPPUDRAFT_336912"/>
<gene>
    <name evidence="1" type="ORF">DAPPUDRAFT_336912</name>
</gene>
<dbReference type="AlphaFoldDB" id="E9I0L5"/>
<name>E9I0L5_DAPPU</name>
<evidence type="ECO:0000313" key="1">
    <source>
        <dbReference type="EMBL" id="EFX62465.1"/>
    </source>
</evidence>
<proteinExistence type="predicted"/>
<evidence type="ECO:0000313" key="2">
    <source>
        <dbReference type="Proteomes" id="UP000000305"/>
    </source>
</evidence>